<feature type="transmembrane region" description="Helical" evidence="2">
    <location>
        <begin position="371"/>
        <end position="392"/>
    </location>
</feature>
<name>A0A8J3J497_9ACTN</name>
<feature type="compositionally biased region" description="Low complexity" evidence="1">
    <location>
        <begin position="332"/>
        <end position="358"/>
    </location>
</feature>
<keyword evidence="3" id="KW-0732">Signal</keyword>
<feature type="region of interest" description="Disordered" evidence="1">
    <location>
        <begin position="332"/>
        <end position="361"/>
    </location>
</feature>
<feature type="chain" id="PRO_5035291461" description="Thioester domain-containing protein" evidence="3">
    <location>
        <begin position="36"/>
        <end position="399"/>
    </location>
</feature>
<dbReference type="AlphaFoldDB" id="A0A8J3J497"/>
<comment type="caution">
    <text evidence="5">The sequence shown here is derived from an EMBL/GenBank/DDBJ whole genome shotgun (WGS) entry which is preliminary data.</text>
</comment>
<dbReference type="Pfam" id="PF08341">
    <property type="entry name" value="TED"/>
    <property type="match status" value="1"/>
</dbReference>
<dbReference type="NCBIfam" id="TIGR03934">
    <property type="entry name" value="TQXA_dom"/>
    <property type="match status" value="1"/>
</dbReference>
<keyword evidence="2" id="KW-0472">Membrane</keyword>
<reference evidence="5" key="1">
    <citation type="submission" date="2021-01" db="EMBL/GenBank/DDBJ databases">
        <title>Whole genome shotgun sequence of Actinocatenispora rupis NBRC 107355.</title>
        <authorList>
            <person name="Komaki H."/>
            <person name="Tamura T."/>
        </authorList>
    </citation>
    <scope>NUCLEOTIDE SEQUENCE</scope>
    <source>
        <strain evidence="5">NBRC 107355</strain>
    </source>
</reference>
<dbReference type="InterPro" id="IPR013552">
    <property type="entry name" value="Thioester_dom"/>
</dbReference>
<keyword evidence="2" id="KW-1133">Transmembrane helix</keyword>
<evidence type="ECO:0000259" key="4">
    <source>
        <dbReference type="Pfam" id="PF08341"/>
    </source>
</evidence>
<organism evidence="5 6">
    <name type="scientific">Actinocatenispora rupis</name>
    <dbReference type="NCBI Taxonomy" id="519421"/>
    <lineage>
        <taxon>Bacteria</taxon>
        <taxon>Bacillati</taxon>
        <taxon>Actinomycetota</taxon>
        <taxon>Actinomycetes</taxon>
        <taxon>Micromonosporales</taxon>
        <taxon>Micromonosporaceae</taxon>
        <taxon>Actinocatenispora</taxon>
    </lineage>
</organism>
<evidence type="ECO:0000256" key="3">
    <source>
        <dbReference type="SAM" id="SignalP"/>
    </source>
</evidence>
<dbReference type="EMBL" id="BOMB01000014">
    <property type="protein sequence ID" value="GID11687.1"/>
    <property type="molecule type" value="Genomic_DNA"/>
</dbReference>
<keyword evidence="6" id="KW-1185">Reference proteome</keyword>
<feature type="region of interest" description="Disordered" evidence="1">
    <location>
        <begin position="208"/>
        <end position="239"/>
    </location>
</feature>
<keyword evidence="2" id="KW-0812">Transmembrane</keyword>
<feature type="domain" description="Thioester" evidence="4">
    <location>
        <begin position="93"/>
        <end position="209"/>
    </location>
</feature>
<protein>
    <recommendedName>
        <fullName evidence="4">Thioester domain-containing protein</fullName>
    </recommendedName>
</protein>
<proteinExistence type="predicted"/>
<evidence type="ECO:0000256" key="1">
    <source>
        <dbReference type="SAM" id="MobiDB-lite"/>
    </source>
</evidence>
<dbReference type="InterPro" id="IPR023849">
    <property type="entry name" value="TQXA_dom"/>
</dbReference>
<evidence type="ECO:0000313" key="5">
    <source>
        <dbReference type="EMBL" id="GID11687.1"/>
    </source>
</evidence>
<gene>
    <name evidence="5" type="ORF">Aru02nite_25760</name>
</gene>
<feature type="signal peptide" evidence="3">
    <location>
        <begin position="1"/>
        <end position="35"/>
    </location>
</feature>
<evidence type="ECO:0000256" key="2">
    <source>
        <dbReference type="SAM" id="Phobius"/>
    </source>
</evidence>
<accession>A0A8J3J497</accession>
<dbReference type="Proteomes" id="UP000612808">
    <property type="component" value="Unassembled WGS sequence"/>
</dbReference>
<dbReference type="Gene3D" id="1.10.150.480">
    <property type="match status" value="1"/>
</dbReference>
<sequence length="399" mass="40597">MFAGKNRRRGLGLRAAVVVAATGALVLGGASSAFAKSDSDKAVSPKAASELPSGGAVIGREDRIAFVEDNQPTKAAPIAEFTLKFSDGSVKKAYCIDFHHDADSSGTEYDPGQWNESTVKNLPKIQWILTNSFPHESATELLNQAGVSDTAGIDTEFVAYSATQTAIWHFSDGVEITGNSSRSGGRVKPFSDKEYAALTKVREYLVGKAGTTPEPPAPSLSIDPQQASGHAGDKIGPFTVQGTGTVDHVKLTVNGDAEAVDADGNAVSSPAVGSKFWLVGKSASSVTVSADGVGVLPTGSVYLAKAGPHKFQQLILADTATKNVGAQATVTVTTKPSPSPTPSSASPSAPAASPSASGTAGGGLPVTGTSLPIIVGVALVLLAGGGAAVVFARRRRVTQ</sequence>
<evidence type="ECO:0000313" key="6">
    <source>
        <dbReference type="Proteomes" id="UP000612808"/>
    </source>
</evidence>